<dbReference type="GeneID" id="18802391"/>
<dbReference type="OMA" id="HEGISET"/>
<dbReference type="InterPro" id="IPR027417">
    <property type="entry name" value="P-loop_NTPase"/>
</dbReference>
<dbReference type="PANTHER" id="PTHR46082">
    <property type="entry name" value="ATP/GTP-BINDING PROTEIN-RELATED"/>
    <property type="match status" value="1"/>
</dbReference>
<evidence type="ECO:0000313" key="3">
    <source>
        <dbReference type="Proteomes" id="UP000053927"/>
    </source>
</evidence>
<evidence type="ECO:0000256" key="1">
    <source>
        <dbReference type="SAM" id="MobiDB-lite"/>
    </source>
</evidence>
<keyword evidence="3" id="KW-1185">Reference proteome</keyword>
<dbReference type="GO" id="GO:0043531">
    <property type="term" value="F:ADP binding"/>
    <property type="evidence" value="ECO:0007669"/>
    <property type="project" value="InterPro"/>
</dbReference>
<dbReference type="SUPFAM" id="SSF48452">
    <property type="entry name" value="TPR-like"/>
    <property type="match status" value="1"/>
</dbReference>
<dbReference type="KEGG" id="shs:STEHIDRAFT_163582"/>
<dbReference type="AlphaFoldDB" id="R7RW89"/>
<feature type="compositionally biased region" description="Basic and acidic residues" evidence="1">
    <location>
        <begin position="478"/>
        <end position="489"/>
    </location>
</feature>
<dbReference type="Pfam" id="PF13374">
    <property type="entry name" value="TPR_10"/>
    <property type="match status" value="2"/>
</dbReference>
<sequence length="663" mass="74543">MSIFHHQCETTTDVKAECSSEIAELVDKFTVLAIDVKPEDRTEISEVASLLRGLALEMKRLAEDVASIKVTVQALPVPIVMEPNEIKRCPLPTPTFTGREDVVLQMDNCFFDGTNKRHLFVIHGLGGAGKSQIVYKFVERCDERNGEDERFSEVFFIDAGSRETITADFKNIALNNGCDPTNTAVLAWFCRHRTRWLIIFDNADDPALNIRDYLPQCTHGDIIVTTRNPEVVAHARGRRPFYKVSGMLPEESSRLLVLISTRGMDDESSIPADEAQASQLLVKDLGFLALAVVQAGAYISTIQSTIAEYADLYRQRRGELLKEYRTLVQKTDDYGATVYTTWRVSFERLPTEAQQLLRVCAFVHHEGISETFFSHASDEILDFEPVIPMSDDESAAFDSARTFLTEFERNGVWDKVAFHGVILQVMSYSLLDFDKANKFVLSLAVSNDDSTVGLTHNRYYCRILITLSKGGTIKDRAARQDGAGDKEADAGGGTPLDADEHVEPYGDIPEPGLEARSRRGAPLDTDDNFEPCVDILETRPVYRGGESAADFNLGRWMMEESMQAKEMDITKRTLGEEHPNTLTSMSNLALTYSKQYRWTEAERLQVSVLETRKRVLSEEHPNTLTSMSDLASTYLHQGRLTEAERLRGRLLEVETRKAECDKE</sequence>
<dbReference type="EMBL" id="JH687403">
    <property type="protein sequence ID" value="EIM79544.1"/>
    <property type="molecule type" value="Genomic_DNA"/>
</dbReference>
<proteinExistence type="predicted"/>
<accession>R7RW89</accession>
<dbReference type="Gene3D" id="3.40.50.300">
    <property type="entry name" value="P-loop containing nucleotide triphosphate hydrolases"/>
    <property type="match status" value="1"/>
</dbReference>
<reference evidence="3" key="1">
    <citation type="journal article" date="2012" name="Science">
        <title>The Paleozoic origin of enzymatic lignin decomposition reconstructed from 31 fungal genomes.</title>
        <authorList>
            <person name="Floudas D."/>
            <person name="Binder M."/>
            <person name="Riley R."/>
            <person name="Barry K."/>
            <person name="Blanchette R.A."/>
            <person name="Henrissat B."/>
            <person name="Martinez A.T."/>
            <person name="Otillar R."/>
            <person name="Spatafora J.W."/>
            <person name="Yadav J.S."/>
            <person name="Aerts A."/>
            <person name="Benoit I."/>
            <person name="Boyd A."/>
            <person name="Carlson A."/>
            <person name="Copeland A."/>
            <person name="Coutinho P.M."/>
            <person name="de Vries R.P."/>
            <person name="Ferreira P."/>
            <person name="Findley K."/>
            <person name="Foster B."/>
            <person name="Gaskell J."/>
            <person name="Glotzer D."/>
            <person name="Gorecki P."/>
            <person name="Heitman J."/>
            <person name="Hesse C."/>
            <person name="Hori C."/>
            <person name="Igarashi K."/>
            <person name="Jurgens J.A."/>
            <person name="Kallen N."/>
            <person name="Kersten P."/>
            <person name="Kohler A."/>
            <person name="Kuees U."/>
            <person name="Kumar T.K.A."/>
            <person name="Kuo A."/>
            <person name="LaButti K."/>
            <person name="Larrondo L.F."/>
            <person name="Lindquist E."/>
            <person name="Ling A."/>
            <person name="Lombard V."/>
            <person name="Lucas S."/>
            <person name="Lundell T."/>
            <person name="Martin R."/>
            <person name="McLaughlin D.J."/>
            <person name="Morgenstern I."/>
            <person name="Morin E."/>
            <person name="Murat C."/>
            <person name="Nagy L.G."/>
            <person name="Nolan M."/>
            <person name="Ohm R.A."/>
            <person name="Patyshakuliyeva A."/>
            <person name="Rokas A."/>
            <person name="Ruiz-Duenas F.J."/>
            <person name="Sabat G."/>
            <person name="Salamov A."/>
            <person name="Samejima M."/>
            <person name="Schmutz J."/>
            <person name="Slot J.C."/>
            <person name="St John F."/>
            <person name="Stenlid J."/>
            <person name="Sun H."/>
            <person name="Sun S."/>
            <person name="Syed K."/>
            <person name="Tsang A."/>
            <person name="Wiebenga A."/>
            <person name="Young D."/>
            <person name="Pisabarro A."/>
            <person name="Eastwood D.C."/>
            <person name="Martin F."/>
            <person name="Cullen D."/>
            <person name="Grigoriev I.V."/>
            <person name="Hibbett D.S."/>
        </authorList>
    </citation>
    <scope>NUCLEOTIDE SEQUENCE [LARGE SCALE GENOMIC DNA]</scope>
    <source>
        <strain evidence="3">FP-91666</strain>
    </source>
</reference>
<evidence type="ECO:0000313" key="2">
    <source>
        <dbReference type="EMBL" id="EIM79544.1"/>
    </source>
</evidence>
<dbReference type="eggNOG" id="KOG1840">
    <property type="taxonomic scope" value="Eukaryota"/>
</dbReference>
<dbReference type="InterPro" id="IPR053137">
    <property type="entry name" value="NLR-like"/>
</dbReference>
<dbReference type="PANTHER" id="PTHR46082:SF11">
    <property type="entry name" value="AAA+ ATPASE DOMAIN-CONTAINING PROTEIN-RELATED"/>
    <property type="match status" value="1"/>
</dbReference>
<dbReference type="RefSeq" id="XP_007311340.1">
    <property type="nucleotide sequence ID" value="XM_007311278.1"/>
</dbReference>
<feature type="region of interest" description="Disordered" evidence="1">
    <location>
        <begin position="478"/>
        <end position="515"/>
    </location>
</feature>
<dbReference type="OrthoDB" id="1658288at2759"/>
<dbReference type="Gene3D" id="1.25.40.10">
    <property type="entry name" value="Tetratricopeptide repeat domain"/>
    <property type="match status" value="1"/>
</dbReference>
<dbReference type="Proteomes" id="UP000053927">
    <property type="component" value="Unassembled WGS sequence"/>
</dbReference>
<dbReference type="InterPro" id="IPR011990">
    <property type="entry name" value="TPR-like_helical_dom_sf"/>
</dbReference>
<dbReference type="SUPFAM" id="SSF52540">
    <property type="entry name" value="P-loop containing nucleoside triphosphate hydrolases"/>
    <property type="match status" value="1"/>
</dbReference>
<organism evidence="2 3">
    <name type="scientific">Stereum hirsutum (strain FP-91666)</name>
    <name type="common">White-rot fungus</name>
    <dbReference type="NCBI Taxonomy" id="721885"/>
    <lineage>
        <taxon>Eukaryota</taxon>
        <taxon>Fungi</taxon>
        <taxon>Dikarya</taxon>
        <taxon>Basidiomycota</taxon>
        <taxon>Agaricomycotina</taxon>
        <taxon>Agaricomycetes</taxon>
        <taxon>Russulales</taxon>
        <taxon>Stereaceae</taxon>
        <taxon>Stereum</taxon>
    </lineage>
</organism>
<gene>
    <name evidence="2" type="ORF">STEHIDRAFT_163582</name>
</gene>
<protein>
    <submittedName>
        <fullName evidence="2">Uncharacterized protein</fullName>
    </submittedName>
</protein>
<name>R7RW89_STEHR</name>